<dbReference type="OrthoDB" id="178496at2"/>
<evidence type="ECO:0000256" key="12">
    <source>
        <dbReference type="PIRSR" id="PIRSR000350-4"/>
    </source>
</evidence>
<dbReference type="Pfam" id="PF02852">
    <property type="entry name" value="Pyr_redox_dim"/>
    <property type="match status" value="1"/>
</dbReference>
<comment type="similarity">
    <text evidence="1 13">Belongs to the class-I pyridine nucleotide-disulfide oxidoreductase family.</text>
</comment>
<keyword evidence="4 11" id="KW-0274">FAD</keyword>
<dbReference type="InterPro" id="IPR012999">
    <property type="entry name" value="Pyr_OxRdtase_I_AS"/>
</dbReference>
<comment type="cofactor">
    <cofactor evidence="11">
        <name>FAD</name>
        <dbReference type="ChEBI" id="CHEBI:57692"/>
    </cofactor>
    <text evidence="11">Binds 1 FAD per subunit.</text>
</comment>
<dbReference type="AlphaFoldDB" id="A0A4R3Y811"/>
<feature type="binding site" evidence="11">
    <location>
        <position position="112"/>
    </location>
    <ligand>
        <name>FAD</name>
        <dbReference type="ChEBI" id="CHEBI:57692"/>
    </ligand>
</feature>
<evidence type="ECO:0000256" key="8">
    <source>
        <dbReference type="ARBA" id="ARBA00023284"/>
    </source>
</evidence>
<dbReference type="InterPro" id="IPR050151">
    <property type="entry name" value="Class-I_Pyr_Nuc-Dis_Oxidored"/>
</dbReference>
<dbReference type="PRINTS" id="PR00411">
    <property type="entry name" value="PNDRDTASEI"/>
</dbReference>
<comment type="caution">
    <text evidence="16">The sequence shown here is derived from an EMBL/GenBank/DDBJ whole genome shotgun (WGS) entry which is preliminary data.</text>
</comment>
<feature type="domain" description="FAD/NAD(P)-binding" evidence="15">
    <location>
        <begin position="4"/>
        <end position="318"/>
    </location>
</feature>
<evidence type="ECO:0000256" key="3">
    <source>
        <dbReference type="ARBA" id="ARBA00022630"/>
    </source>
</evidence>
<evidence type="ECO:0000256" key="13">
    <source>
        <dbReference type="RuleBase" id="RU003691"/>
    </source>
</evidence>
<dbReference type="InterPro" id="IPR004099">
    <property type="entry name" value="Pyr_nucl-diS_OxRdtase_dimer"/>
</dbReference>
<protein>
    <recommendedName>
        <fullName evidence="2">Dihydrolipoyl dehydrogenase</fullName>
    </recommendedName>
    <alternativeName>
        <fullName evidence="9">Dihydrolipoamide dehydrogenase</fullName>
    </alternativeName>
</protein>
<dbReference type="Proteomes" id="UP000295367">
    <property type="component" value="Unassembled WGS sequence"/>
</dbReference>
<dbReference type="PANTHER" id="PTHR22912:SF217">
    <property type="entry name" value="DIHYDROLIPOYL DEHYDROGENASE"/>
    <property type="match status" value="1"/>
</dbReference>
<dbReference type="PROSITE" id="PS00076">
    <property type="entry name" value="PYRIDINE_REDOX_1"/>
    <property type="match status" value="1"/>
</dbReference>
<dbReference type="Gene3D" id="3.30.390.30">
    <property type="match status" value="1"/>
</dbReference>
<keyword evidence="6 11" id="KW-0520">NAD</keyword>
<dbReference type="GO" id="GO:0006103">
    <property type="term" value="P:2-oxoglutarate metabolic process"/>
    <property type="evidence" value="ECO:0007669"/>
    <property type="project" value="TreeGrafter"/>
</dbReference>
<evidence type="ECO:0000256" key="10">
    <source>
        <dbReference type="PIRSR" id="PIRSR000350-2"/>
    </source>
</evidence>
<dbReference type="RefSeq" id="WP_124945250.1">
    <property type="nucleotide sequence ID" value="NZ_BHVT01000009.1"/>
</dbReference>
<feature type="binding site" evidence="11">
    <location>
        <position position="304"/>
    </location>
    <ligand>
        <name>FAD</name>
        <dbReference type="ChEBI" id="CHEBI:57692"/>
    </ligand>
</feature>
<dbReference type="EMBL" id="SMCO01000007">
    <property type="protein sequence ID" value="TCV86423.1"/>
    <property type="molecule type" value="Genomic_DNA"/>
</dbReference>
<reference evidence="16 17" key="1">
    <citation type="submission" date="2019-03" db="EMBL/GenBank/DDBJ databases">
        <title>Genomic Encyclopedia of Type Strains, Phase IV (KMG-IV): sequencing the most valuable type-strain genomes for metagenomic binning, comparative biology and taxonomic classification.</title>
        <authorList>
            <person name="Goeker M."/>
        </authorList>
    </citation>
    <scope>NUCLEOTIDE SEQUENCE [LARGE SCALE GENOMIC DNA]</scope>
    <source>
        <strain evidence="16 17">DSM 100309</strain>
    </source>
</reference>
<evidence type="ECO:0000256" key="6">
    <source>
        <dbReference type="ARBA" id="ARBA00023027"/>
    </source>
</evidence>
<dbReference type="SUPFAM" id="SSF51905">
    <property type="entry name" value="FAD/NAD(P)-binding domain"/>
    <property type="match status" value="1"/>
</dbReference>
<dbReference type="InterPro" id="IPR023753">
    <property type="entry name" value="FAD/NAD-binding_dom"/>
</dbReference>
<accession>A0A4R3Y811</accession>
<feature type="binding site" evidence="11">
    <location>
        <begin position="137"/>
        <end position="139"/>
    </location>
    <ligand>
        <name>FAD</name>
        <dbReference type="ChEBI" id="CHEBI:57692"/>
    </ligand>
</feature>
<feature type="binding site" evidence="11">
    <location>
        <begin position="175"/>
        <end position="182"/>
    </location>
    <ligand>
        <name>NAD(+)</name>
        <dbReference type="ChEBI" id="CHEBI:57540"/>
    </ligand>
</feature>
<keyword evidence="11" id="KW-0547">Nucleotide-binding</keyword>
<evidence type="ECO:0000256" key="5">
    <source>
        <dbReference type="ARBA" id="ARBA00023002"/>
    </source>
</evidence>
<dbReference type="InterPro" id="IPR016156">
    <property type="entry name" value="FAD/NAD-linked_Rdtase_dimer_sf"/>
</dbReference>
<evidence type="ECO:0000256" key="7">
    <source>
        <dbReference type="ARBA" id="ARBA00023157"/>
    </source>
</evidence>
<feature type="binding site" evidence="11">
    <location>
        <position position="50"/>
    </location>
    <ligand>
        <name>FAD</name>
        <dbReference type="ChEBI" id="CHEBI:57692"/>
    </ligand>
</feature>
<feature type="binding site" evidence="11">
    <location>
        <position position="263"/>
    </location>
    <ligand>
        <name>NAD(+)</name>
        <dbReference type="ChEBI" id="CHEBI:57540"/>
    </ligand>
</feature>
<evidence type="ECO:0000259" key="15">
    <source>
        <dbReference type="Pfam" id="PF07992"/>
    </source>
</evidence>
<dbReference type="Gene3D" id="3.50.50.60">
    <property type="entry name" value="FAD/NAD(P)-binding domain"/>
    <property type="match status" value="2"/>
</dbReference>
<evidence type="ECO:0000313" key="16">
    <source>
        <dbReference type="EMBL" id="TCV86423.1"/>
    </source>
</evidence>
<keyword evidence="8 13" id="KW-0676">Redox-active center</keyword>
<keyword evidence="17" id="KW-1185">Reference proteome</keyword>
<feature type="disulfide bond" description="Redox-active" evidence="12">
    <location>
        <begin position="41"/>
        <end position="46"/>
    </location>
</feature>
<evidence type="ECO:0000256" key="4">
    <source>
        <dbReference type="ARBA" id="ARBA00022827"/>
    </source>
</evidence>
<gene>
    <name evidence="16" type="ORF">EDC63_107111</name>
</gene>
<name>A0A4R3Y811_9PROT</name>
<keyword evidence="5 13" id="KW-0560">Oxidoreductase</keyword>
<dbReference type="PIRSF" id="PIRSF000350">
    <property type="entry name" value="Mercury_reductase_MerA"/>
    <property type="match status" value="1"/>
</dbReference>
<evidence type="ECO:0000256" key="9">
    <source>
        <dbReference type="ARBA" id="ARBA00031281"/>
    </source>
</evidence>
<dbReference type="PANTHER" id="PTHR22912">
    <property type="entry name" value="DISULFIDE OXIDOREDUCTASE"/>
    <property type="match status" value="1"/>
</dbReference>
<sequence>MSEFDLIVIGSGPGGYRAAVLAKLRGLSVAIIEKADWGGCCLNRGCVPKKDWHHTAHLVAASKNYAKRGIHGNLTADITIAWRHQKDTVQVVRDSYLDYMKRLGIASFKGTGSFVDAHKISIDGQTTLHGKHIVIATGSSAYIPDVFPIVPDKILTTDNLFDSVPPRGRRVAVIGSGVIGTEFAFILAMLGKRITWITQSKPLSKSSYSKPALKLLSNAMERHKIVPHTGSRTKSVDLTGPGVTLNLDDGSEINVDWVLLGTGRIPHTEGLNLASAGVTTDTKGFVKVNEYLQSDIPHIYAIGDVANHHMSANHALADAAVVVSNILSPQSRKQQNKAVPQLVYSALELGIIGISEDEAEDEGLEAGVGFASFEGNPRALGQDEQEGFVRLIADMDSGALLGAEVIGSEAGELIHLIAQQFGQEDALNRFASTFYNHPARAEEILNATETLAAKWGLSEQVFGK</sequence>
<keyword evidence="7" id="KW-1015">Disulfide bond</keyword>
<dbReference type="Pfam" id="PF07992">
    <property type="entry name" value="Pyr_redox_2"/>
    <property type="match status" value="1"/>
</dbReference>
<feature type="domain" description="Pyridine nucleotide-disulphide oxidoreductase dimerisation" evidence="14">
    <location>
        <begin position="339"/>
        <end position="447"/>
    </location>
</feature>
<evidence type="ECO:0000313" key="17">
    <source>
        <dbReference type="Proteomes" id="UP000295367"/>
    </source>
</evidence>
<dbReference type="PRINTS" id="PR00368">
    <property type="entry name" value="FADPNR"/>
</dbReference>
<feature type="active site" description="Proton acceptor" evidence="10">
    <location>
        <position position="437"/>
    </location>
</feature>
<dbReference type="GO" id="GO:0004148">
    <property type="term" value="F:dihydrolipoyl dehydrogenase (NADH) activity"/>
    <property type="evidence" value="ECO:0007669"/>
    <property type="project" value="TreeGrafter"/>
</dbReference>
<dbReference type="SUPFAM" id="SSF55424">
    <property type="entry name" value="FAD/NAD-linked reductases, dimerisation (C-terminal) domain"/>
    <property type="match status" value="1"/>
</dbReference>
<evidence type="ECO:0000256" key="2">
    <source>
        <dbReference type="ARBA" id="ARBA00016961"/>
    </source>
</evidence>
<proteinExistence type="inferred from homology"/>
<organism evidence="16 17">
    <name type="scientific">Sulfurirhabdus autotrophica</name>
    <dbReference type="NCBI Taxonomy" id="1706046"/>
    <lineage>
        <taxon>Bacteria</taxon>
        <taxon>Pseudomonadati</taxon>
        <taxon>Pseudomonadota</taxon>
        <taxon>Betaproteobacteria</taxon>
        <taxon>Nitrosomonadales</taxon>
        <taxon>Sulfuricellaceae</taxon>
        <taxon>Sulfurirhabdus</taxon>
    </lineage>
</organism>
<keyword evidence="3 13" id="KW-0285">Flavoprotein</keyword>
<dbReference type="InterPro" id="IPR001100">
    <property type="entry name" value="Pyr_nuc-diS_OxRdtase"/>
</dbReference>
<evidence type="ECO:0000259" key="14">
    <source>
        <dbReference type="Pfam" id="PF02852"/>
    </source>
</evidence>
<dbReference type="InterPro" id="IPR036188">
    <property type="entry name" value="FAD/NAD-bd_sf"/>
</dbReference>
<evidence type="ECO:0000256" key="11">
    <source>
        <dbReference type="PIRSR" id="PIRSR000350-3"/>
    </source>
</evidence>
<dbReference type="GO" id="GO:0050660">
    <property type="term" value="F:flavin adenine dinucleotide binding"/>
    <property type="evidence" value="ECO:0007669"/>
    <property type="project" value="TreeGrafter"/>
</dbReference>
<evidence type="ECO:0000256" key="1">
    <source>
        <dbReference type="ARBA" id="ARBA00007532"/>
    </source>
</evidence>